<comment type="subcellular location">
    <subcellularLocation>
        <location evidence="1">Cell membrane</location>
        <topology evidence="1">Multi-pass membrane protein</topology>
    </subcellularLocation>
</comment>
<feature type="transmembrane region" description="Helical" evidence="19">
    <location>
        <begin position="727"/>
        <end position="745"/>
    </location>
</feature>
<feature type="transmembrane region" description="Helical" evidence="19">
    <location>
        <begin position="32"/>
        <end position="54"/>
    </location>
</feature>
<evidence type="ECO:0000256" key="15">
    <source>
        <dbReference type="ARBA" id="ARBA00023008"/>
    </source>
</evidence>
<evidence type="ECO:0000256" key="7">
    <source>
        <dbReference type="ARBA" id="ARBA00022617"/>
    </source>
</evidence>
<evidence type="ECO:0000256" key="3">
    <source>
        <dbReference type="ARBA" id="ARBA00009578"/>
    </source>
</evidence>
<feature type="transmembrane region" description="Helical" evidence="19">
    <location>
        <begin position="390"/>
        <end position="412"/>
    </location>
</feature>
<feature type="domain" description="Cytochrome oxidase subunit I profile" evidence="20">
    <location>
        <begin position="8"/>
        <end position="529"/>
    </location>
</feature>
<evidence type="ECO:0000256" key="1">
    <source>
        <dbReference type="ARBA" id="ARBA00004651"/>
    </source>
</evidence>
<dbReference type="PROSITE" id="PS50855">
    <property type="entry name" value="COX1"/>
    <property type="match status" value="1"/>
</dbReference>
<dbReference type="Proteomes" id="UP001548713">
    <property type="component" value="Unassembled WGS sequence"/>
</dbReference>
<comment type="caution">
    <text evidence="21">The sequence shown here is derived from an EMBL/GenBank/DDBJ whole genome shotgun (WGS) entry which is preliminary data.</text>
</comment>
<dbReference type="EMBL" id="JBEWLY010000018">
    <property type="protein sequence ID" value="MET1756086.1"/>
    <property type="molecule type" value="Genomic_DNA"/>
</dbReference>
<keyword evidence="14" id="KW-0408">Iron</keyword>
<feature type="transmembrane region" description="Helical" evidence="19">
    <location>
        <begin position="353"/>
        <end position="378"/>
    </location>
</feature>
<evidence type="ECO:0000256" key="5">
    <source>
        <dbReference type="ARBA" id="ARBA00022448"/>
    </source>
</evidence>
<feature type="transmembrane region" description="Helical" evidence="19">
    <location>
        <begin position="424"/>
        <end position="449"/>
    </location>
</feature>
<evidence type="ECO:0000256" key="16">
    <source>
        <dbReference type="ARBA" id="ARBA00023136"/>
    </source>
</evidence>
<protein>
    <recommendedName>
        <fullName evidence="4">cytochrome-c oxidase</fullName>
        <ecNumber evidence="4">7.1.1.9</ecNumber>
    </recommendedName>
</protein>
<accession>A0ABV2D2I6</accession>
<feature type="transmembrane region" description="Helical" evidence="19">
    <location>
        <begin position="657"/>
        <end position="677"/>
    </location>
</feature>
<evidence type="ECO:0000256" key="19">
    <source>
        <dbReference type="SAM" id="Phobius"/>
    </source>
</evidence>
<keyword evidence="9 18" id="KW-0812">Transmembrane</keyword>
<evidence type="ECO:0000256" key="2">
    <source>
        <dbReference type="ARBA" id="ARBA00004673"/>
    </source>
</evidence>
<evidence type="ECO:0000256" key="11">
    <source>
        <dbReference type="ARBA" id="ARBA00022967"/>
    </source>
</evidence>
<comment type="pathway">
    <text evidence="2">Energy metabolism; oxidative phosphorylation.</text>
</comment>
<dbReference type="InterPro" id="IPR023616">
    <property type="entry name" value="Cyt_c_oxase-like_su1_dom"/>
</dbReference>
<keyword evidence="8 18" id="KW-0679">Respiratory chain</keyword>
<dbReference type="PROSITE" id="PS00077">
    <property type="entry name" value="COX1_CUB"/>
    <property type="match status" value="1"/>
</dbReference>
<evidence type="ECO:0000256" key="17">
    <source>
        <dbReference type="ARBA" id="ARBA00047816"/>
    </source>
</evidence>
<name>A0ABV2D2I6_9SPHN</name>
<feature type="transmembrane region" description="Helical" evidence="19">
    <location>
        <begin position="285"/>
        <end position="304"/>
    </location>
</feature>
<feature type="transmembrane region" description="Helical" evidence="19">
    <location>
        <begin position="316"/>
        <end position="341"/>
    </location>
</feature>
<evidence type="ECO:0000256" key="9">
    <source>
        <dbReference type="ARBA" id="ARBA00022692"/>
    </source>
</evidence>
<keyword evidence="5 18" id="KW-0813">Transport</keyword>
<feature type="transmembrane region" description="Helical" evidence="19">
    <location>
        <begin position="74"/>
        <end position="97"/>
    </location>
</feature>
<keyword evidence="10" id="KW-0479">Metal-binding</keyword>
<evidence type="ECO:0000256" key="12">
    <source>
        <dbReference type="ARBA" id="ARBA00022982"/>
    </source>
</evidence>
<dbReference type="NCBIfam" id="TIGR02891">
    <property type="entry name" value="CtaD_CoxA"/>
    <property type="match status" value="1"/>
</dbReference>
<evidence type="ECO:0000256" key="8">
    <source>
        <dbReference type="ARBA" id="ARBA00022660"/>
    </source>
</evidence>
<dbReference type="InterPro" id="IPR000883">
    <property type="entry name" value="Cyt_C_Oxase_1"/>
</dbReference>
<evidence type="ECO:0000259" key="20">
    <source>
        <dbReference type="PROSITE" id="PS50855"/>
    </source>
</evidence>
<dbReference type="PRINTS" id="PR01165">
    <property type="entry name" value="CYCOXIDASEI"/>
</dbReference>
<dbReference type="EC" id="7.1.1.9" evidence="4"/>
<keyword evidence="7 18" id="KW-0349">Heme</keyword>
<feature type="transmembrane region" description="Helical" evidence="19">
    <location>
        <begin position="161"/>
        <end position="187"/>
    </location>
</feature>
<evidence type="ECO:0000256" key="14">
    <source>
        <dbReference type="ARBA" id="ARBA00023004"/>
    </source>
</evidence>
<organism evidence="21 22">
    <name type="scientific">Novosphingobium kalidii</name>
    <dbReference type="NCBI Taxonomy" id="3230299"/>
    <lineage>
        <taxon>Bacteria</taxon>
        <taxon>Pseudomonadati</taxon>
        <taxon>Pseudomonadota</taxon>
        <taxon>Alphaproteobacteria</taxon>
        <taxon>Sphingomonadales</taxon>
        <taxon>Sphingomonadaceae</taxon>
        <taxon>Novosphingobium</taxon>
    </lineage>
</organism>
<keyword evidence="11" id="KW-1278">Translocase</keyword>
<feature type="transmembrane region" description="Helical" evidence="19">
    <location>
        <begin position="757"/>
        <end position="782"/>
    </location>
</feature>
<evidence type="ECO:0000256" key="10">
    <source>
        <dbReference type="ARBA" id="ARBA00022723"/>
    </source>
</evidence>
<dbReference type="InterPro" id="IPR013833">
    <property type="entry name" value="Cyt_c_oxidase_su3_a-hlx"/>
</dbReference>
<keyword evidence="16 19" id="KW-0472">Membrane</keyword>
<dbReference type="Gene3D" id="1.20.210.10">
    <property type="entry name" value="Cytochrome c oxidase-like, subunit I domain"/>
    <property type="match status" value="1"/>
</dbReference>
<keyword evidence="6" id="KW-1003">Cell membrane</keyword>
<dbReference type="Gene3D" id="1.20.120.80">
    <property type="entry name" value="Cytochrome c oxidase, subunit III, four-helix bundle"/>
    <property type="match status" value="1"/>
</dbReference>
<comment type="catalytic activity">
    <reaction evidence="17">
        <text>4 Fe(II)-[cytochrome c] + O2 + 8 H(+)(in) = 4 Fe(III)-[cytochrome c] + 2 H2O + 4 H(+)(out)</text>
        <dbReference type="Rhea" id="RHEA:11436"/>
        <dbReference type="Rhea" id="RHEA-COMP:10350"/>
        <dbReference type="Rhea" id="RHEA-COMP:14399"/>
        <dbReference type="ChEBI" id="CHEBI:15377"/>
        <dbReference type="ChEBI" id="CHEBI:15378"/>
        <dbReference type="ChEBI" id="CHEBI:15379"/>
        <dbReference type="ChEBI" id="CHEBI:29033"/>
        <dbReference type="ChEBI" id="CHEBI:29034"/>
        <dbReference type="EC" id="7.1.1.9"/>
    </reaction>
</comment>
<feature type="transmembrane region" description="Helical" evidence="19">
    <location>
        <begin position="697"/>
        <end position="715"/>
    </location>
</feature>
<feature type="transmembrane region" description="Helical" evidence="19">
    <location>
        <begin position="803"/>
        <end position="824"/>
    </location>
</feature>
<sequence>MKALRLHRAFEAIWGAPKGWRGTFSSVNHSTLGIRLMVTAFGFFLIGGILAMLIRAQLATPHSAFVGPEAYAQFFTMHGSIMMFLFAIPMFEGFAIYMLPKMLGTRDFAFPRLTAYGWWCYLFGGSMLLFAMLAGVAPDAGWFMYTPLSSKPYSPGINSDFWLLGITFVEISAIVTAVDIVVTILKMRAPGMSLDKMPLFAWYMLVTTMMMLVGFPPLILGSILLELERAFGWPFFDAARGGDSLLWQHLFWLFGHPEVYIIFLPAAGAVSMILPVMARTRILGYGWIVGAVIALGVLSFGLWVHHMFTVGIPHMALAFFSAASTLVAIPTGVQIFAWIGTLWAGRPQMKMPMLYLIGFFIVFVMGGLTGVMVAVVPFDWQAHDSAFVTAHLHYVLFGGFVFPMLAAAYYWLAHFTGRQYQYRLGTAAFWLILVGFNLTFLQMHIVGLLGQARRIETYPAGIGWTAYNLVSSIGGFILAFGIGLFLIDILLQFFHAPKSRRNPWGAGTLEWAMLIPSTSYNIASIPHVDDREPVHDQPDLALSLARGEGYLAEPRNGWRETLAVKTSSGKIDHIIVLPGNTTLPVWTAVVTGGFFVLMLLKLYWLTLLPLLGLVVMAWRWAAELGRKEDVGALSVGHGLSLVTHAEVQDPPGWWGSIFLLTADGTFFASLLFGYAFLWTVAPAWPPPHLFDAGIADLAAALAGAALAAFGARSALRRLRRGSTGGGALAIAGLTIMLLALCAAVLRAPPPTEHAYNAVLAVLIAYAVFHVAIALLMQVFVLLRARAGFLSPQRSAELRIAQLWADYGVGSGLIVLFAIHVPALIA</sequence>
<feature type="transmembrane region" description="Helical" evidence="19">
    <location>
        <begin position="469"/>
        <end position="491"/>
    </location>
</feature>
<proteinExistence type="inferred from homology"/>
<keyword evidence="22" id="KW-1185">Reference proteome</keyword>
<dbReference type="PANTHER" id="PTHR10422">
    <property type="entry name" value="CYTOCHROME C OXIDASE SUBUNIT 1"/>
    <property type="match status" value="1"/>
</dbReference>
<gene>
    <name evidence="21" type="primary">ctaD</name>
    <name evidence="21" type="ORF">ABVV53_11555</name>
</gene>
<feature type="transmembrane region" description="Helical" evidence="19">
    <location>
        <begin position="259"/>
        <end position="278"/>
    </location>
</feature>
<keyword evidence="12 18" id="KW-0249">Electron transport</keyword>
<evidence type="ECO:0000256" key="6">
    <source>
        <dbReference type="ARBA" id="ARBA00022475"/>
    </source>
</evidence>
<keyword evidence="15" id="KW-0186">Copper</keyword>
<evidence type="ECO:0000313" key="22">
    <source>
        <dbReference type="Proteomes" id="UP001548713"/>
    </source>
</evidence>
<evidence type="ECO:0000256" key="4">
    <source>
        <dbReference type="ARBA" id="ARBA00012949"/>
    </source>
</evidence>
<keyword evidence="13 19" id="KW-1133">Transmembrane helix</keyword>
<dbReference type="RefSeq" id="WP_353984579.1">
    <property type="nucleotide sequence ID" value="NZ_JBEWLY010000018.1"/>
</dbReference>
<dbReference type="PANTHER" id="PTHR10422:SF35">
    <property type="entry name" value="CYTOCHROME BO(3) UBIQUINOL OXIDASE SUBUNIT 1"/>
    <property type="match status" value="1"/>
</dbReference>
<dbReference type="SUPFAM" id="SSF81442">
    <property type="entry name" value="Cytochrome c oxidase subunit I-like"/>
    <property type="match status" value="1"/>
</dbReference>
<comment type="similarity">
    <text evidence="3 18">Belongs to the heme-copper respiratory oxidase family.</text>
</comment>
<evidence type="ECO:0000256" key="18">
    <source>
        <dbReference type="RuleBase" id="RU000370"/>
    </source>
</evidence>
<evidence type="ECO:0000256" key="13">
    <source>
        <dbReference type="ARBA" id="ARBA00022989"/>
    </source>
</evidence>
<feature type="transmembrane region" description="Helical" evidence="19">
    <location>
        <begin position="118"/>
        <end position="141"/>
    </location>
</feature>
<dbReference type="InterPro" id="IPR035973">
    <property type="entry name" value="Cyt_c_oxidase_su3-like_sf"/>
</dbReference>
<dbReference type="Pfam" id="PF00115">
    <property type="entry name" value="COX1"/>
    <property type="match status" value="1"/>
</dbReference>
<feature type="transmembrane region" description="Helical" evidence="19">
    <location>
        <begin position="199"/>
        <end position="225"/>
    </location>
</feature>
<dbReference type="InterPro" id="IPR014241">
    <property type="entry name" value="Cyt_c_oxidase_su1_bac"/>
</dbReference>
<dbReference type="InterPro" id="IPR036927">
    <property type="entry name" value="Cyt_c_oxase-like_su1_sf"/>
</dbReference>
<dbReference type="SUPFAM" id="SSF81452">
    <property type="entry name" value="Cytochrome c oxidase subunit III-like"/>
    <property type="match status" value="1"/>
</dbReference>
<reference evidence="21 22" key="1">
    <citation type="submission" date="2024-07" db="EMBL/GenBank/DDBJ databases">
        <title>Novosphingobium kalidii RD2P27.</title>
        <authorList>
            <person name="Sun J.-Q."/>
        </authorList>
    </citation>
    <scope>NUCLEOTIDE SEQUENCE [LARGE SCALE GENOMIC DNA]</scope>
    <source>
        <strain evidence="21 22">RD2P27</strain>
    </source>
</reference>
<evidence type="ECO:0000313" key="21">
    <source>
        <dbReference type="EMBL" id="MET1756086.1"/>
    </source>
</evidence>
<feature type="transmembrane region" description="Helical" evidence="19">
    <location>
        <begin position="602"/>
        <end position="621"/>
    </location>
</feature>
<dbReference type="InterPro" id="IPR023615">
    <property type="entry name" value="Cyt_c_Oxase_su1_BS"/>
</dbReference>
<feature type="transmembrane region" description="Helical" evidence="19">
    <location>
        <begin position="574"/>
        <end position="596"/>
    </location>
</feature>